<reference evidence="2 3" key="1">
    <citation type="journal article" date="2011" name="Nat. Biotechnol.">
        <title>Comparative genomic analysis of the thermophilic biomass-degrading fungi Myceliophthora thermophila and Thielavia terrestris.</title>
        <authorList>
            <person name="Berka R.M."/>
            <person name="Grigoriev I.V."/>
            <person name="Otillar R."/>
            <person name="Salamov A."/>
            <person name="Grimwood J."/>
            <person name="Reid I."/>
            <person name="Ishmael N."/>
            <person name="John T."/>
            <person name="Darmond C."/>
            <person name="Moisan M.-C."/>
            <person name="Henrissat B."/>
            <person name="Coutinho P.M."/>
            <person name="Lombard V."/>
            <person name="Natvig D.O."/>
            <person name="Lindquist E."/>
            <person name="Schmutz J."/>
            <person name="Lucas S."/>
            <person name="Harris P."/>
            <person name="Powlowski J."/>
            <person name="Bellemare A."/>
            <person name="Taylor D."/>
            <person name="Butler G."/>
            <person name="de Vries R.P."/>
            <person name="Allijn I.E."/>
            <person name="van den Brink J."/>
            <person name="Ushinsky S."/>
            <person name="Storms R."/>
            <person name="Powell A.J."/>
            <person name="Paulsen I.T."/>
            <person name="Elbourne L.D.H."/>
            <person name="Baker S.E."/>
            <person name="Magnuson J."/>
            <person name="LaBoissiere S."/>
            <person name="Clutterbuck A.J."/>
            <person name="Martinez D."/>
            <person name="Wogulis M."/>
            <person name="de Leon A.L."/>
            <person name="Rey M.W."/>
            <person name="Tsang A."/>
        </authorList>
    </citation>
    <scope>NUCLEOTIDE SEQUENCE [LARGE SCALE GENOMIC DNA]</scope>
    <source>
        <strain evidence="3">ATCC 38088 / NRRL 8126</strain>
    </source>
</reference>
<evidence type="ECO:0000256" key="1">
    <source>
        <dbReference type="SAM" id="MobiDB-lite"/>
    </source>
</evidence>
<dbReference type="EMBL" id="CP003009">
    <property type="protein sequence ID" value="AEO63463.1"/>
    <property type="molecule type" value="Genomic_DNA"/>
</dbReference>
<dbReference type="PANTHER" id="PTHR36205:SF3">
    <property type="entry name" value="MAJOR FACILITATOR SUPERFAMILY TRANSPORTER"/>
    <property type="match status" value="1"/>
</dbReference>
<proteinExistence type="predicted"/>
<feature type="compositionally biased region" description="Basic and acidic residues" evidence="1">
    <location>
        <begin position="28"/>
        <end position="37"/>
    </location>
</feature>
<name>G2QSI1_THETT</name>
<dbReference type="OrthoDB" id="3353407at2759"/>
<sequence length="239" mass="27965">MDQDGQDQLHRNRLEDAQTRCYESNKKRFHGSEEHGDGAANKHGRPRTLPRTAVVVRTYTGFKWTRHAILNFRAMVSELALRSGGEYAVHFLLHVRDNDLLIWADPATAQRVLDDNVLAEFHNLTVLWSEAQMRLLYPGEFGPSFSNPASGNIHGVFRSAHMPLQHFAMSHPEYTHFWNLEMDVRWLGNYYELFDRLGHWAKEQSRVEAWERSAKYYIPRLHGDWRLCLSRSTCARDTW</sequence>
<feature type="compositionally biased region" description="Basic and acidic residues" evidence="1">
    <location>
        <begin position="7"/>
        <end position="21"/>
    </location>
</feature>
<dbReference type="InterPro" id="IPR021822">
    <property type="entry name" value="DUF3405"/>
</dbReference>
<dbReference type="PANTHER" id="PTHR36205">
    <property type="entry name" value="CHROMOSOME 19, WHOLE GENOME SHOTGUN SEQUENCE"/>
    <property type="match status" value="1"/>
</dbReference>
<dbReference type="KEGG" id="ttt:THITE_2108771"/>
<feature type="region of interest" description="Disordered" evidence="1">
    <location>
        <begin position="1"/>
        <end position="21"/>
    </location>
</feature>
<dbReference type="eggNOG" id="ENOG502QW68">
    <property type="taxonomic scope" value="Eukaryota"/>
</dbReference>
<dbReference type="Pfam" id="PF11885">
    <property type="entry name" value="DUF3405"/>
    <property type="match status" value="1"/>
</dbReference>
<dbReference type="RefSeq" id="XP_003649799.1">
    <property type="nucleotide sequence ID" value="XM_003649751.1"/>
</dbReference>
<gene>
    <name evidence="2" type="ORF">THITE_2108771</name>
</gene>
<keyword evidence="3" id="KW-1185">Reference proteome</keyword>
<feature type="region of interest" description="Disordered" evidence="1">
    <location>
        <begin position="28"/>
        <end position="47"/>
    </location>
</feature>
<dbReference type="AlphaFoldDB" id="G2QSI1"/>
<protein>
    <submittedName>
        <fullName evidence="2">Uncharacterized protein</fullName>
    </submittedName>
</protein>
<organism evidence="2 3">
    <name type="scientific">Thermothielavioides terrestris (strain ATCC 38088 / NRRL 8126)</name>
    <name type="common">Thielavia terrestris</name>
    <dbReference type="NCBI Taxonomy" id="578455"/>
    <lineage>
        <taxon>Eukaryota</taxon>
        <taxon>Fungi</taxon>
        <taxon>Dikarya</taxon>
        <taxon>Ascomycota</taxon>
        <taxon>Pezizomycotina</taxon>
        <taxon>Sordariomycetes</taxon>
        <taxon>Sordariomycetidae</taxon>
        <taxon>Sordariales</taxon>
        <taxon>Chaetomiaceae</taxon>
        <taxon>Thermothielavioides</taxon>
        <taxon>Thermothielavioides terrestris</taxon>
    </lineage>
</organism>
<evidence type="ECO:0000313" key="2">
    <source>
        <dbReference type="EMBL" id="AEO63463.1"/>
    </source>
</evidence>
<dbReference type="Proteomes" id="UP000008181">
    <property type="component" value="Chromosome 1"/>
</dbReference>
<accession>G2QSI1</accession>
<dbReference type="GeneID" id="11521382"/>
<dbReference type="HOGENOM" id="CLU_1161834_0_0_1"/>
<evidence type="ECO:0000313" key="3">
    <source>
        <dbReference type="Proteomes" id="UP000008181"/>
    </source>
</evidence>